<dbReference type="Proteomes" id="UP000663877">
    <property type="component" value="Unassembled WGS sequence"/>
</dbReference>
<keyword evidence="4" id="KW-1185">Reference proteome</keyword>
<proteinExistence type="predicted"/>
<protein>
    <recommendedName>
        <fullName evidence="1">Swiss Army Knife 2H phosphoesterase domain-containing protein</fullName>
    </recommendedName>
</protein>
<dbReference type="Gene3D" id="1.25.40.10">
    <property type="entry name" value="Tetratricopeptide repeat domain"/>
    <property type="match status" value="1"/>
</dbReference>
<sequence>MAESNDITIRNARGYIGAFGSRIDKLANETSVAAGITIVPTSPYHITLITKDELRQLTTDLSDKIDTLYENGTKIDTKNIFSLGLGGDPKGVCWVVIIWNAGNIFRKKYGLSTKQFHITLSNTDDHSTDKSLYSLRETFLTENLDLNTLDHLVLSYNLSDQYDQVFIYAREMCNRFPDSEKSWLRLADIARRNDQYKLAMLAYARTIQLLNGQGNEKVQEYCSKKIFSCASIYTEWGCLFGENELDQIPEELKRYLLTPWSQVIRQRFVNIYSDEQPQFNQNPREHLIMPFTDPRGRHQNLGKYL</sequence>
<dbReference type="AlphaFoldDB" id="A0A814HIL3"/>
<accession>A0A814HIL3</accession>
<reference evidence="3" key="1">
    <citation type="submission" date="2021-02" db="EMBL/GenBank/DDBJ databases">
        <authorList>
            <person name="Nowell W R."/>
        </authorList>
    </citation>
    <scope>NUCLEOTIDE SEQUENCE</scope>
</reference>
<dbReference type="EMBL" id="CAJNOI010000035">
    <property type="protein sequence ID" value="CAF0897390.1"/>
    <property type="molecule type" value="Genomic_DNA"/>
</dbReference>
<evidence type="ECO:0000313" key="2">
    <source>
        <dbReference type="EMBL" id="CAF0897390.1"/>
    </source>
</evidence>
<dbReference type="EMBL" id="CAJNOM010000084">
    <property type="protein sequence ID" value="CAF1009921.1"/>
    <property type="molecule type" value="Genomic_DNA"/>
</dbReference>
<dbReference type="SUPFAM" id="SSF48452">
    <property type="entry name" value="TPR-like"/>
    <property type="match status" value="1"/>
</dbReference>
<evidence type="ECO:0000313" key="4">
    <source>
        <dbReference type="Proteomes" id="UP000663832"/>
    </source>
</evidence>
<dbReference type="InterPro" id="IPR011990">
    <property type="entry name" value="TPR-like_helical_dom_sf"/>
</dbReference>
<comment type="caution">
    <text evidence="3">The sequence shown here is derived from an EMBL/GenBank/DDBJ whole genome shotgun (WGS) entry which is preliminary data.</text>
</comment>
<dbReference type="Pfam" id="PF22547">
    <property type="entry name" value="2H-SAK"/>
    <property type="match status" value="1"/>
</dbReference>
<organism evidence="3 4">
    <name type="scientific">Adineta steineri</name>
    <dbReference type="NCBI Taxonomy" id="433720"/>
    <lineage>
        <taxon>Eukaryota</taxon>
        <taxon>Metazoa</taxon>
        <taxon>Spiralia</taxon>
        <taxon>Gnathifera</taxon>
        <taxon>Rotifera</taxon>
        <taxon>Eurotatoria</taxon>
        <taxon>Bdelloidea</taxon>
        <taxon>Adinetida</taxon>
        <taxon>Adinetidae</taxon>
        <taxon>Adineta</taxon>
    </lineage>
</organism>
<evidence type="ECO:0000259" key="1">
    <source>
        <dbReference type="Pfam" id="PF22547"/>
    </source>
</evidence>
<evidence type="ECO:0000313" key="3">
    <source>
        <dbReference type="EMBL" id="CAF1009921.1"/>
    </source>
</evidence>
<name>A0A814HIL3_9BILA</name>
<dbReference type="OrthoDB" id="9972934at2759"/>
<feature type="domain" description="Swiss Army Knife 2H phosphoesterase" evidence="1">
    <location>
        <begin position="15"/>
        <end position="126"/>
    </location>
</feature>
<dbReference type="Proteomes" id="UP000663832">
    <property type="component" value="Unassembled WGS sequence"/>
</dbReference>
<gene>
    <name evidence="2" type="ORF">BJG266_LOCUS10287</name>
    <name evidence="3" type="ORF">QVE165_LOCUS15409</name>
</gene>
<dbReference type="InterPro" id="IPR054498">
    <property type="entry name" value="2H-SAK"/>
</dbReference>